<evidence type="ECO:0000313" key="3">
    <source>
        <dbReference type="Proteomes" id="UP000001818"/>
    </source>
</evidence>
<dbReference type="InterPro" id="IPR029063">
    <property type="entry name" value="SAM-dependent_MTases_sf"/>
</dbReference>
<evidence type="ECO:0000313" key="2">
    <source>
        <dbReference type="EMBL" id="ABE41110.1"/>
    </source>
</evidence>
<dbReference type="CDD" id="cd02440">
    <property type="entry name" value="AdoMet_MTases"/>
    <property type="match status" value="1"/>
</dbReference>
<name>Q131X9_RHOPS</name>
<dbReference type="GO" id="GO:0032259">
    <property type="term" value="P:methylation"/>
    <property type="evidence" value="ECO:0007669"/>
    <property type="project" value="UniProtKB-KW"/>
</dbReference>
<dbReference type="STRING" id="316057.RPD_3889"/>
<protein>
    <submittedName>
        <fullName evidence="2">Methyltransferase type 11</fullName>
    </submittedName>
</protein>
<dbReference type="Pfam" id="PF13649">
    <property type="entry name" value="Methyltransf_25"/>
    <property type="match status" value="1"/>
</dbReference>
<dbReference type="Proteomes" id="UP000001818">
    <property type="component" value="Chromosome"/>
</dbReference>
<feature type="domain" description="Methyltransferase" evidence="1">
    <location>
        <begin position="162"/>
        <end position="230"/>
    </location>
</feature>
<dbReference type="AlphaFoldDB" id="Q131X9"/>
<keyword evidence="2" id="KW-0808">Transferase</keyword>
<dbReference type="SUPFAM" id="SSF53335">
    <property type="entry name" value="S-adenosyl-L-methionine-dependent methyltransferases"/>
    <property type="match status" value="1"/>
</dbReference>
<sequence length="294" mass="32872">MSGSCRTARRQIGAWVGIPASRGRRAVGRRLAAQPQPFGRLTRAASYDRSELPGCRPFERNQATCHRRANSVSPTRGHSVGRPAMPFSWVRNLLTGRDSSPHGSVDWDAKYGTETGSGVDLEQLTIRHDARRYGERYQASDPRVLQDSIKYIGLDPRGYRFVDLGCGKGRMLIVAAELGFQSCVGVEFADELARSAKQNVAASGFKTIGVVHGDAGNYAFKDEPFVLYMFNPFSTPIMERVRDNLLKLKRANYCVIYKNARERHIFDAMTTLRYRGSPPPHRGLWGTHVWVPKG</sequence>
<accession>Q131X9</accession>
<proteinExistence type="predicted"/>
<dbReference type="eggNOG" id="COG0742">
    <property type="taxonomic scope" value="Bacteria"/>
</dbReference>
<keyword evidence="2" id="KW-0489">Methyltransferase</keyword>
<dbReference type="HOGENOM" id="CLU_082418_0_0_5"/>
<reference evidence="2 3" key="1">
    <citation type="submission" date="2006-03" db="EMBL/GenBank/DDBJ databases">
        <title>Complete sequence of Rhodopseudomonas palustris BisB5.</title>
        <authorList>
            <consortium name="US DOE Joint Genome Institute"/>
            <person name="Copeland A."/>
            <person name="Lucas S."/>
            <person name="Lapidus A."/>
            <person name="Barry K."/>
            <person name="Detter J.C."/>
            <person name="Glavina del Rio T."/>
            <person name="Hammon N."/>
            <person name="Israni S."/>
            <person name="Dalin E."/>
            <person name="Tice H."/>
            <person name="Pitluck S."/>
            <person name="Chain P."/>
            <person name="Malfatti S."/>
            <person name="Shin M."/>
            <person name="Vergez L."/>
            <person name="Schmutz J."/>
            <person name="Larimer F."/>
            <person name="Land M."/>
            <person name="Hauser L."/>
            <person name="Pelletier D.A."/>
            <person name="Kyrpides N."/>
            <person name="Lykidis A."/>
            <person name="Oda Y."/>
            <person name="Harwood C.S."/>
            <person name="Richardson P."/>
        </authorList>
    </citation>
    <scope>NUCLEOTIDE SEQUENCE [LARGE SCALE GENOMIC DNA]</scope>
    <source>
        <strain evidence="2 3">BisB5</strain>
    </source>
</reference>
<dbReference type="GO" id="GO:0008168">
    <property type="term" value="F:methyltransferase activity"/>
    <property type="evidence" value="ECO:0007669"/>
    <property type="project" value="UniProtKB-KW"/>
</dbReference>
<dbReference type="InterPro" id="IPR041698">
    <property type="entry name" value="Methyltransf_25"/>
</dbReference>
<dbReference type="Gene3D" id="3.40.50.150">
    <property type="entry name" value="Vaccinia Virus protein VP39"/>
    <property type="match status" value="1"/>
</dbReference>
<dbReference type="EMBL" id="CP000283">
    <property type="protein sequence ID" value="ABE41110.1"/>
    <property type="molecule type" value="Genomic_DNA"/>
</dbReference>
<evidence type="ECO:0000259" key="1">
    <source>
        <dbReference type="Pfam" id="PF13649"/>
    </source>
</evidence>
<gene>
    <name evidence="2" type="ordered locus">RPD_3889</name>
</gene>
<dbReference type="KEGG" id="rpd:RPD_3889"/>
<organism evidence="2 3">
    <name type="scientific">Rhodopseudomonas palustris (strain BisB5)</name>
    <dbReference type="NCBI Taxonomy" id="316057"/>
    <lineage>
        <taxon>Bacteria</taxon>
        <taxon>Pseudomonadati</taxon>
        <taxon>Pseudomonadota</taxon>
        <taxon>Alphaproteobacteria</taxon>
        <taxon>Hyphomicrobiales</taxon>
        <taxon>Nitrobacteraceae</taxon>
        <taxon>Rhodopseudomonas</taxon>
    </lineage>
</organism>